<proteinExistence type="predicted"/>
<evidence type="ECO:0000313" key="3">
    <source>
        <dbReference type="Proteomes" id="UP000286931"/>
    </source>
</evidence>
<feature type="compositionally biased region" description="Low complexity" evidence="1">
    <location>
        <begin position="637"/>
        <end position="646"/>
    </location>
</feature>
<sequence length="914" mass="96196">MIDVLGTLLDLRVACLRLDDHTRWRAGDLNALLETLVPAHVALPREDTVALVVPALRLFLEFLREQGPLHPDSDRLVPLFEVLDRHEGELPARMADSRRWGSAKKLFVAGYATGPGRGRALPAVRLPDERELARAASAAPSFAAALTLARWVGRGRPVTATGVLRLAPAAEAVRLLGIDEPVAGVRSARDVEPLHQVWSIACTAGLIEVGRTVATAGELARALAVGRPGDVLRVWSSLWEGVAVGEATGRPEVRRAAHVLRGGDVIRELLRELYDHAGRWVPMGGLFELLSYTPDGRPRSPAVADPALFTGLSLAHQMDDLRAFGVLEIRELVGGGAPFMAVRLTPLGMYGLRTRFLELGVPAPITGPGGCDEPALPPLYVPPRSECALAARMSPLMAQAAALAEYVERHGPLPITHEGVLATAVADCVMAELGIPRQPARAEGPPRTARDEHALHRRWTLAIGTGLLVPNDGAVRVADGLRVWREGDDGELIALAARAMVVVAEDNATFGEAHDERWDVPEGLAASLFTGLVQLGGPLPVSLFVGLAVRRDLDHVVRMLPPEPPADDEAFALGRILDAPDLVGEMGRLCGTDGPDTAPAPPSPPHPPASASPPHPPATTPVPPPAPPSPPHPPATAPATAPAPATASPPPSPPHPHPHSPASGTSASPVEWSGEVLARVRAGVILLADRLAALGIVRRTAEGITLTGLGGTLVHRMFREQGLPVATVDDYTAASGARLLGAMGAWPRPIATRTFASWIGCRPIDAALSELCAVAGAAGPTERLMLFAHVGDADLPEAAVEQALADAGADPTLAPHVWNWRLTHDRDVPPATLRTLAWLTADNAAAALLGRHEAAVLGLLTEVTGSQGPGADVVFGELATMGHPCAEDVLRFAETTHPDPAVAGAARRALHRLR</sequence>
<dbReference type="EMBL" id="BIFH01000036">
    <property type="protein sequence ID" value="GCE00076.1"/>
    <property type="molecule type" value="Genomic_DNA"/>
</dbReference>
<reference evidence="2 3" key="1">
    <citation type="submission" date="2018-12" db="EMBL/GenBank/DDBJ databases">
        <title>Draft genome sequence of Embleya hyalina NBRC 13850T.</title>
        <authorList>
            <person name="Komaki H."/>
            <person name="Hosoyama A."/>
            <person name="Kimura A."/>
            <person name="Ichikawa N."/>
            <person name="Tamura T."/>
        </authorList>
    </citation>
    <scope>NUCLEOTIDE SEQUENCE [LARGE SCALE GENOMIC DNA]</scope>
    <source>
        <strain evidence="2 3">NBRC 13850</strain>
    </source>
</reference>
<gene>
    <name evidence="2" type="ORF">EHYA_07801</name>
</gene>
<feature type="compositionally biased region" description="Pro residues" evidence="1">
    <location>
        <begin position="598"/>
        <end position="636"/>
    </location>
</feature>
<comment type="caution">
    <text evidence="2">The sequence shown here is derived from an EMBL/GenBank/DDBJ whole genome shotgun (WGS) entry which is preliminary data.</text>
</comment>
<evidence type="ECO:0000256" key="1">
    <source>
        <dbReference type="SAM" id="MobiDB-lite"/>
    </source>
</evidence>
<feature type="region of interest" description="Disordered" evidence="1">
    <location>
        <begin position="585"/>
        <end position="669"/>
    </location>
</feature>
<protein>
    <submittedName>
        <fullName evidence="2">Uncharacterized protein</fullName>
    </submittedName>
</protein>
<name>A0A401YZW1_9ACTN</name>
<accession>A0A401YZW1</accession>
<keyword evidence="3" id="KW-1185">Reference proteome</keyword>
<dbReference type="Proteomes" id="UP000286931">
    <property type="component" value="Unassembled WGS sequence"/>
</dbReference>
<dbReference type="AlphaFoldDB" id="A0A401YZW1"/>
<evidence type="ECO:0000313" key="2">
    <source>
        <dbReference type="EMBL" id="GCE00076.1"/>
    </source>
</evidence>
<feature type="compositionally biased region" description="Low complexity" evidence="1">
    <location>
        <begin position="660"/>
        <end position="669"/>
    </location>
</feature>
<organism evidence="2 3">
    <name type="scientific">Embleya hyalina</name>
    <dbReference type="NCBI Taxonomy" id="516124"/>
    <lineage>
        <taxon>Bacteria</taxon>
        <taxon>Bacillati</taxon>
        <taxon>Actinomycetota</taxon>
        <taxon>Actinomycetes</taxon>
        <taxon>Kitasatosporales</taxon>
        <taxon>Streptomycetaceae</taxon>
        <taxon>Embleya</taxon>
    </lineage>
</organism>